<evidence type="ECO:0000313" key="3">
    <source>
        <dbReference type="Proteomes" id="UP001222325"/>
    </source>
</evidence>
<dbReference type="SUPFAM" id="SSF53448">
    <property type="entry name" value="Nucleotide-diphospho-sugar transferases"/>
    <property type="match status" value="1"/>
</dbReference>
<keyword evidence="1" id="KW-1133">Transmembrane helix</keyword>
<dbReference type="InterPro" id="IPR029044">
    <property type="entry name" value="Nucleotide-diphossugar_trans"/>
</dbReference>
<reference evidence="2" key="1">
    <citation type="submission" date="2023-03" db="EMBL/GenBank/DDBJ databases">
        <title>Massive genome expansion in bonnet fungi (Mycena s.s.) driven by repeated elements and novel gene families across ecological guilds.</title>
        <authorList>
            <consortium name="Lawrence Berkeley National Laboratory"/>
            <person name="Harder C.B."/>
            <person name="Miyauchi S."/>
            <person name="Viragh M."/>
            <person name="Kuo A."/>
            <person name="Thoen E."/>
            <person name="Andreopoulos B."/>
            <person name="Lu D."/>
            <person name="Skrede I."/>
            <person name="Drula E."/>
            <person name="Henrissat B."/>
            <person name="Morin E."/>
            <person name="Kohler A."/>
            <person name="Barry K."/>
            <person name="LaButti K."/>
            <person name="Morin E."/>
            <person name="Salamov A."/>
            <person name="Lipzen A."/>
            <person name="Mereny Z."/>
            <person name="Hegedus B."/>
            <person name="Baldrian P."/>
            <person name="Stursova M."/>
            <person name="Weitz H."/>
            <person name="Taylor A."/>
            <person name="Grigoriev I.V."/>
            <person name="Nagy L.G."/>
            <person name="Martin F."/>
            <person name="Kauserud H."/>
        </authorList>
    </citation>
    <scope>NUCLEOTIDE SEQUENCE</scope>
    <source>
        <strain evidence="2">CBHHK173m</strain>
    </source>
</reference>
<dbReference type="Gene3D" id="2.60.120.260">
    <property type="entry name" value="Galactose-binding domain-like"/>
    <property type="match status" value="1"/>
</dbReference>
<proteinExistence type="predicted"/>
<feature type="transmembrane region" description="Helical" evidence="1">
    <location>
        <begin position="17"/>
        <end position="34"/>
    </location>
</feature>
<dbReference type="EMBL" id="JARJCN010000013">
    <property type="protein sequence ID" value="KAJ7095204.1"/>
    <property type="molecule type" value="Genomic_DNA"/>
</dbReference>
<name>A0AAD6U8K8_9AGAR</name>
<sequence length="493" mass="55443">MKHCQPRSPSPFSNPRALYAVSAALCAVFLFYYLQQRQTFARSERPANFPETQRSADVTAILLNWARLDNVVQIVTGLCEETLATVIKEVVVFNNNYSQPLLDEDFVTCNCSHRLRIHNSPENLYFQARFIACSNASTAYCFIQDDDYLIKPEVIRSLRARAHADDLFVLPPAEVLSSHLLSINSPSTNVTFSFSWLGYGALILRSHAESFLSLLARLNASEEETKMADNYYSILANKIPEIWTSAPIALDGGGAFTVGDEGAARNRKHIAAAANYLDAIASNRNPDWPYVSLDSSQTNPQIERAPCLERSCVLESTIQSLPDLFVTGLHTTAREIFSRQEQLSMKLTEEFTSNYMNFPLSHAVDADRETSYRSAWNAVEGDMLVLDAFDLAQMNWTAIKWYWIVDTGTAKALRASTYSHSSDKQTWVKSPTIVSCTTLSSQDIDPSFDVSECHVSMAGNLDKARYFRLQLGESNATCPWLIYETWLRDGRYK</sequence>
<accession>A0AAD6U8K8</accession>
<dbReference type="Proteomes" id="UP001222325">
    <property type="component" value="Unassembled WGS sequence"/>
</dbReference>
<protein>
    <submittedName>
        <fullName evidence="2">Uncharacterized protein</fullName>
    </submittedName>
</protein>
<evidence type="ECO:0000256" key="1">
    <source>
        <dbReference type="SAM" id="Phobius"/>
    </source>
</evidence>
<dbReference type="AlphaFoldDB" id="A0AAD6U8K8"/>
<keyword evidence="1" id="KW-0472">Membrane</keyword>
<organism evidence="2 3">
    <name type="scientific">Mycena belliarum</name>
    <dbReference type="NCBI Taxonomy" id="1033014"/>
    <lineage>
        <taxon>Eukaryota</taxon>
        <taxon>Fungi</taxon>
        <taxon>Dikarya</taxon>
        <taxon>Basidiomycota</taxon>
        <taxon>Agaricomycotina</taxon>
        <taxon>Agaricomycetes</taxon>
        <taxon>Agaricomycetidae</taxon>
        <taxon>Agaricales</taxon>
        <taxon>Marasmiineae</taxon>
        <taxon>Mycenaceae</taxon>
        <taxon>Mycena</taxon>
    </lineage>
</organism>
<keyword evidence="1" id="KW-0812">Transmembrane</keyword>
<keyword evidence="3" id="KW-1185">Reference proteome</keyword>
<evidence type="ECO:0000313" key="2">
    <source>
        <dbReference type="EMBL" id="KAJ7095204.1"/>
    </source>
</evidence>
<gene>
    <name evidence="2" type="ORF">B0H15DRAFT_881063</name>
</gene>
<comment type="caution">
    <text evidence="2">The sequence shown here is derived from an EMBL/GenBank/DDBJ whole genome shotgun (WGS) entry which is preliminary data.</text>
</comment>